<evidence type="ECO:0000256" key="14">
    <source>
        <dbReference type="ARBA" id="ARBA00023136"/>
    </source>
</evidence>
<dbReference type="OrthoDB" id="9804645at2"/>
<dbReference type="GO" id="GO:0005524">
    <property type="term" value="F:ATP binding"/>
    <property type="evidence" value="ECO:0007669"/>
    <property type="project" value="UniProtKB-KW"/>
</dbReference>
<evidence type="ECO:0000256" key="9">
    <source>
        <dbReference type="ARBA" id="ARBA00022741"/>
    </source>
</evidence>
<keyword evidence="12 15" id="KW-1133">Transmembrane helix</keyword>
<keyword evidence="11" id="KW-0067">ATP-binding</keyword>
<evidence type="ECO:0000256" key="2">
    <source>
        <dbReference type="ARBA" id="ARBA00004429"/>
    </source>
</evidence>
<evidence type="ECO:0000256" key="1">
    <source>
        <dbReference type="ARBA" id="ARBA00000085"/>
    </source>
</evidence>
<dbReference type="PROSITE" id="PS50885">
    <property type="entry name" value="HAMP"/>
    <property type="match status" value="1"/>
</dbReference>
<gene>
    <name evidence="18" type="ORF">SAMN02927914_01333</name>
</gene>
<dbReference type="InterPro" id="IPR005467">
    <property type="entry name" value="His_kinase_dom"/>
</dbReference>
<evidence type="ECO:0000256" key="15">
    <source>
        <dbReference type="SAM" id="Phobius"/>
    </source>
</evidence>
<dbReference type="Pfam" id="PF02518">
    <property type="entry name" value="HATPase_c"/>
    <property type="match status" value="1"/>
</dbReference>
<dbReference type="EC" id="2.7.13.3" evidence="3"/>
<evidence type="ECO:0000256" key="3">
    <source>
        <dbReference type="ARBA" id="ARBA00012438"/>
    </source>
</evidence>
<keyword evidence="14 15" id="KW-0472">Membrane</keyword>
<keyword evidence="13" id="KW-0902">Two-component regulatory system</keyword>
<keyword evidence="10 18" id="KW-0418">Kinase</keyword>
<dbReference type="RefSeq" id="WP_091576182.1">
    <property type="nucleotide sequence ID" value="NZ_FMXM01000003.1"/>
</dbReference>
<keyword evidence="4" id="KW-1003">Cell membrane</keyword>
<evidence type="ECO:0000256" key="4">
    <source>
        <dbReference type="ARBA" id="ARBA00022475"/>
    </source>
</evidence>
<evidence type="ECO:0000313" key="18">
    <source>
        <dbReference type="EMBL" id="SDA55157.1"/>
    </source>
</evidence>
<dbReference type="Pfam" id="PF00512">
    <property type="entry name" value="HisKA"/>
    <property type="match status" value="1"/>
</dbReference>
<dbReference type="InterPro" id="IPR003660">
    <property type="entry name" value="HAMP_dom"/>
</dbReference>
<dbReference type="InterPro" id="IPR003661">
    <property type="entry name" value="HisK_dim/P_dom"/>
</dbReference>
<evidence type="ECO:0000256" key="5">
    <source>
        <dbReference type="ARBA" id="ARBA00022519"/>
    </source>
</evidence>
<evidence type="ECO:0000256" key="7">
    <source>
        <dbReference type="ARBA" id="ARBA00022679"/>
    </source>
</evidence>
<dbReference type="Gene3D" id="3.30.565.10">
    <property type="entry name" value="Histidine kinase-like ATPase, C-terminal domain"/>
    <property type="match status" value="1"/>
</dbReference>
<evidence type="ECO:0000256" key="11">
    <source>
        <dbReference type="ARBA" id="ARBA00022840"/>
    </source>
</evidence>
<feature type="transmembrane region" description="Helical" evidence="15">
    <location>
        <begin position="9"/>
        <end position="32"/>
    </location>
</feature>
<feature type="transmembrane region" description="Helical" evidence="15">
    <location>
        <begin position="135"/>
        <end position="157"/>
    </location>
</feature>
<evidence type="ECO:0000313" key="19">
    <source>
        <dbReference type="Proteomes" id="UP000198588"/>
    </source>
</evidence>
<evidence type="ECO:0000256" key="13">
    <source>
        <dbReference type="ARBA" id="ARBA00023012"/>
    </source>
</evidence>
<dbReference type="SMART" id="SM00304">
    <property type="entry name" value="HAMP"/>
    <property type="match status" value="1"/>
</dbReference>
<dbReference type="Gene3D" id="1.10.287.130">
    <property type="match status" value="1"/>
</dbReference>
<dbReference type="PROSITE" id="PS50109">
    <property type="entry name" value="HIS_KIN"/>
    <property type="match status" value="1"/>
</dbReference>
<evidence type="ECO:0000259" key="16">
    <source>
        <dbReference type="PROSITE" id="PS50109"/>
    </source>
</evidence>
<evidence type="ECO:0000256" key="6">
    <source>
        <dbReference type="ARBA" id="ARBA00022553"/>
    </source>
</evidence>
<reference evidence="18 19" key="1">
    <citation type="submission" date="2016-10" db="EMBL/GenBank/DDBJ databases">
        <authorList>
            <person name="de Groot N.N."/>
        </authorList>
    </citation>
    <scope>NUCLEOTIDE SEQUENCE [LARGE SCALE GENOMIC DNA]</scope>
    <source>
        <strain evidence="18 19">CGMCC 1.12097</strain>
    </source>
</reference>
<keyword evidence="6" id="KW-0597">Phosphoprotein</keyword>
<keyword evidence="5" id="KW-0997">Cell inner membrane</keyword>
<keyword evidence="7" id="KW-0808">Transferase</keyword>
<feature type="domain" description="Histidine kinase" evidence="16">
    <location>
        <begin position="218"/>
        <end position="416"/>
    </location>
</feature>
<dbReference type="SMART" id="SM00387">
    <property type="entry name" value="HATPase_c"/>
    <property type="match status" value="1"/>
</dbReference>
<comment type="subcellular location">
    <subcellularLocation>
        <location evidence="2">Cell inner membrane</location>
        <topology evidence="2">Multi-pass membrane protein</topology>
    </subcellularLocation>
</comment>
<dbReference type="STRING" id="1165689.SAMN02927914_01333"/>
<dbReference type="AlphaFoldDB" id="A0A1G5WC82"/>
<feature type="domain" description="HAMP" evidence="17">
    <location>
        <begin position="158"/>
        <end position="210"/>
    </location>
</feature>
<keyword evidence="9" id="KW-0547">Nucleotide-binding</keyword>
<evidence type="ECO:0000256" key="10">
    <source>
        <dbReference type="ARBA" id="ARBA00022777"/>
    </source>
</evidence>
<evidence type="ECO:0000259" key="17">
    <source>
        <dbReference type="PROSITE" id="PS50885"/>
    </source>
</evidence>
<name>A0A1G5WC82_9HYPH</name>
<evidence type="ECO:0000256" key="12">
    <source>
        <dbReference type="ARBA" id="ARBA00022989"/>
    </source>
</evidence>
<dbReference type="SUPFAM" id="SSF47384">
    <property type="entry name" value="Homodimeric domain of signal transducing histidine kinase"/>
    <property type="match status" value="1"/>
</dbReference>
<protein>
    <recommendedName>
        <fullName evidence="3">histidine kinase</fullName>
        <ecNumber evidence="3">2.7.13.3</ecNumber>
    </recommendedName>
</protein>
<keyword evidence="8 15" id="KW-0812">Transmembrane</keyword>
<dbReference type="SUPFAM" id="SSF55874">
    <property type="entry name" value="ATPase domain of HSP90 chaperone/DNA topoisomerase II/histidine kinase"/>
    <property type="match status" value="1"/>
</dbReference>
<dbReference type="InterPro" id="IPR004358">
    <property type="entry name" value="Sig_transdc_His_kin-like_C"/>
</dbReference>
<dbReference type="EMBL" id="FMXM01000003">
    <property type="protein sequence ID" value="SDA55157.1"/>
    <property type="molecule type" value="Genomic_DNA"/>
</dbReference>
<dbReference type="GO" id="GO:0000155">
    <property type="term" value="F:phosphorelay sensor kinase activity"/>
    <property type="evidence" value="ECO:0007669"/>
    <property type="project" value="InterPro"/>
</dbReference>
<organism evidence="18 19">
    <name type="scientific">Mesorhizobium qingshengii</name>
    <dbReference type="NCBI Taxonomy" id="1165689"/>
    <lineage>
        <taxon>Bacteria</taxon>
        <taxon>Pseudomonadati</taxon>
        <taxon>Pseudomonadota</taxon>
        <taxon>Alphaproteobacteria</taxon>
        <taxon>Hyphomicrobiales</taxon>
        <taxon>Phyllobacteriaceae</taxon>
        <taxon>Mesorhizobium</taxon>
    </lineage>
</organism>
<dbReference type="InterPro" id="IPR036890">
    <property type="entry name" value="HATPase_C_sf"/>
</dbReference>
<dbReference type="Proteomes" id="UP000198588">
    <property type="component" value="Unassembled WGS sequence"/>
</dbReference>
<dbReference type="PANTHER" id="PTHR44936">
    <property type="entry name" value="SENSOR PROTEIN CREC"/>
    <property type="match status" value="1"/>
</dbReference>
<evidence type="ECO:0000256" key="8">
    <source>
        <dbReference type="ARBA" id="ARBA00022692"/>
    </source>
</evidence>
<dbReference type="InterPro" id="IPR036097">
    <property type="entry name" value="HisK_dim/P_sf"/>
</dbReference>
<dbReference type="PANTHER" id="PTHR44936:SF5">
    <property type="entry name" value="SENSOR HISTIDINE KINASE ENVZ"/>
    <property type="match status" value="1"/>
</dbReference>
<dbReference type="InterPro" id="IPR003594">
    <property type="entry name" value="HATPase_dom"/>
</dbReference>
<sequence length="434" mass="46493">MSSLRARIALLLVTAIVGVVALATFAVVSVVGPPTPESTIEPVARQIRLLAQSLPSHVASADDLRIELGTQPASGQEDERATYLLVRALQHSGADFPALVVRVAGKQGMVASVQLPDGRWMAVDIPDFSPPADRWLVLAGWITLIVLGATAVSLYFATILTKPLVMLEAATARIGLDGVLAPLPEEGSGEVRATARALNQLSTRLKAAMESRMRLVAAAGHDLRTPMTRMRLRVEFLAEEEREKWLHDLEELDRIADSAIRLVREEVAGDAVESVDLERLVRDIEAEMVSLGHAVTTGNLDKVSVRAGALGLRRALRNLIVNAATHGKGCCVSLAAADGHVVLSIADRGPGIPHELLNKAFEPFFRVDAGRWQSIPGAGLGLAIAKEIIERYGGTVTLENRHGGGLSQKVVFDAVLEKSGFEPDQKFNPISTVS</sequence>
<dbReference type="GO" id="GO:0005886">
    <property type="term" value="C:plasma membrane"/>
    <property type="evidence" value="ECO:0007669"/>
    <property type="project" value="UniProtKB-SubCell"/>
</dbReference>
<dbReference type="PRINTS" id="PR00344">
    <property type="entry name" value="BCTRLSENSOR"/>
</dbReference>
<dbReference type="CDD" id="cd00082">
    <property type="entry name" value="HisKA"/>
    <property type="match status" value="1"/>
</dbReference>
<proteinExistence type="predicted"/>
<dbReference type="InterPro" id="IPR050980">
    <property type="entry name" value="2C_sensor_his_kinase"/>
</dbReference>
<accession>A0A1G5WC82</accession>
<dbReference type="CDD" id="cd06225">
    <property type="entry name" value="HAMP"/>
    <property type="match status" value="1"/>
</dbReference>
<comment type="catalytic activity">
    <reaction evidence="1">
        <text>ATP + protein L-histidine = ADP + protein N-phospho-L-histidine.</text>
        <dbReference type="EC" id="2.7.13.3"/>
    </reaction>
</comment>
<dbReference type="Pfam" id="PF00672">
    <property type="entry name" value="HAMP"/>
    <property type="match status" value="1"/>
</dbReference>